<dbReference type="InterPro" id="IPR036890">
    <property type="entry name" value="HATPase_C_sf"/>
</dbReference>
<keyword evidence="10" id="KW-0547">Nucleotide-binding</keyword>
<dbReference type="SUPFAM" id="SSF55874">
    <property type="entry name" value="ATPase domain of HSP90 chaperone/DNA topoisomerase II/histidine kinase"/>
    <property type="match status" value="1"/>
</dbReference>
<dbReference type="Gene3D" id="2.10.70.100">
    <property type="match status" value="1"/>
</dbReference>
<feature type="transmembrane region" description="Helical" evidence="17">
    <location>
        <begin position="153"/>
        <end position="171"/>
    </location>
</feature>
<evidence type="ECO:0000256" key="8">
    <source>
        <dbReference type="ARBA" id="ARBA00022679"/>
    </source>
</evidence>
<evidence type="ECO:0000259" key="18">
    <source>
        <dbReference type="PROSITE" id="PS50113"/>
    </source>
</evidence>
<dbReference type="CDD" id="cd00130">
    <property type="entry name" value="PAS"/>
    <property type="match status" value="1"/>
</dbReference>
<dbReference type="SMART" id="SM00086">
    <property type="entry name" value="PAC"/>
    <property type="match status" value="1"/>
</dbReference>
<dbReference type="GO" id="GO:0009881">
    <property type="term" value="F:photoreceptor activity"/>
    <property type="evidence" value="ECO:0007669"/>
    <property type="project" value="UniProtKB-KW"/>
</dbReference>
<dbReference type="EMBL" id="CP073078">
    <property type="protein sequence ID" value="QUD86085.1"/>
    <property type="molecule type" value="Genomic_DNA"/>
</dbReference>
<keyword evidence="3" id="KW-0600">Photoreceptor protein</keyword>
<dbReference type="InterPro" id="IPR033417">
    <property type="entry name" value="CHASE8"/>
</dbReference>
<evidence type="ECO:0000256" key="3">
    <source>
        <dbReference type="ARBA" id="ARBA00022543"/>
    </source>
</evidence>
<keyword evidence="13" id="KW-0157">Chromophore</keyword>
<dbReference type="SMART" id="SM00911">
    <property type="entry name" value="HWE_HK"/>
    <property type="match status" value="1"/>
</dbReference>
<dbReference type="PANTHER" id="PTHR41523:SF7">
    <property type="entry name" value="HISTIDINE KINASE"/>
    <property type="match status" value="1"/>
</dbReference>
<proteinExistence type="predicted"/>
<evidence type="ECO:0000256" key="12">
    <source>
        <dbReference type="ARBA" id="ARBA00022840"/>
    </source>
</evidence>
<sequence>MILPPGLRRGGLRPLAAIGAAAALVLIGLAMAVYNENQSRAQKLREAAVQAHILAASVSAALAFDDARLAQEYVDALAADRDIQAAGVYGLNGKLVAGYSHGAKPPPANQLGAPALGPDRIVVSAPVTQGSAALGSIWLETVQEPLTRRAARYGGIAMLVVMAALLVAVLGRANARLMQAHSELETEMEERARAENALRLAREQEAAAQLELADQRSRAALRQTEQQLEFALDAGRMGSWAIDLETGALTASEFFRANFGLGPGAPLAREEDLDRYIHPDDRAQKLQARDRAVRDGSDLESEYRTIAPDGVTRWILVRGQASYDERGTATRLAGVSLDITQRKQAEERQRLLVDELNHRVKNTLATVQSIAVQTRRVTATAETFEAAFLSRLGALARVHDLLSRISWEGASLADVVRQTLSPYVSASDQARVLNLEGPDVRLGPNAAVTLAMAFHELATNAAKYGALSAAKGRVTVRWSADDPRQPSLIEITWREAGGPPVVRPQRRGFGSRFIERGLAREFDGKVDLDFTPEGVCCRMRMPLSPKLRMAA</sequence>
<keyword evidence="5" id="KW-0716">Sensory transduction</keyword>
<feature type="transmembrane region" description="Helical" evidence="17">
    <location>
        <begin position="12"/>
        <end position="34"/>
    </location>
</feature>
<dbReference type="Gene3D" id="3.30.565.10">
    <property type="entry name" value="Histidine kinase-like ATPase, C-terminal domain"/>
    <property type="match status" value="1"/>
</dbReference>
<dbReference type="InterPro" id="IPR001610">
    <property type="entry name" value="PAC"/>
</dbReference>
<evidence type="ECO:0000256" key="4">
    <source>
        <dbReference type="ARBA" id="ARBA00022553"/>
    </source>
</evidence>
<dbReference type="RefSeq" id="WP_211936137.1">
    <property type="nucleotide sequence ID" value="NZ_CP073078.1"/>
</dbReference>
<gene>
    <name evidence="19" type="ORF">KCG34_13330</name>
</gene>
<keyword evidence="15" id="KW-0675">Receptor</keyword>
<dbReference type="SUPFAM" id="SSF55785">
    <property type="entry name" value="PYP-like sensor domain (PAS domain)"/>
    <property type="match status" value="1"/>
</dbReference>
<keyword evidence="17" id="KW-1133">Transmembrane helix</keyword>
<dbReference type="InterPro" id="IPR000700">
    <property type="entry name" value="PAS-assoc_C"/>
</dbReference>
<evidence type="ECO:0000256" key="1">
    <source>
        <dbReference type="ARBA" id="ARBA00000085"/>
    </source>
</evidence>
<evidence type="ECO:0000256" key="10">
    <source>
        <dbReference type="ARBA" id="ARBA00022741"/>
    </source>
</evidence>
<evidence type="ECO:0000256" key="6">
    <source>
        <dbReference type="ARBA" id="ARBA00022630"/>
    </source>
</evidence>
<keyword evidence="6" id="KW-0285">Flavoprotein</keyword>
<dbReference type="InterPro" id="IPR011102">
    <property type="entry name" value="Sig_transdc_His_kinase_HWE"/>
</dbReference>
<accession>A0A975ISV7</accession>
<dbReference type="Pfam" id="PF08447">
    <property type="entry name" value="PAS_3"/>
    <property type="match status" value="1"/>
</dbReference>
<comment type="catalytic activity">
    <reaction evidence="1">
        <text>ATP + protein L-histidine = ADP + protein N-phospho-L-histidine.</text>
        <dbReference type="EC" id="2.7.13.3"/>
    </reaction>
</comment>
<keyword evidence="9" id="KW-0677">Repeat</keyword>
<dbReference type="InterPro" id="IPR000014">
    <property type="entry name" value="PAS"/>
</dbReference>
<keyword evidence="11" id="KW-0418">Kinase</keyword>
<evidence type="ECO:0000256" key="9">
    <source>
        <dbReference type="ARBA" id="ARBA00022737"/>
    </source>
</evidence>
<evidence type="ECO:0000256" key="17">
    <source>
        <dbReference type="SAM" id="Phobius"/>
    </source>
</evidence>
<evidence type="ECO:0000256" key="14">
    <source>
        <dbReference type="ARBA" id="ARBA00023026"/>
    </source>
</evidence>
<evidence type="ECO:0000256" key="15">
    <source>
        <dbReference type="ARBA" id="ARBA00023170"/>
    </source>
</evidence>
<keyword evidence="12" id="KW-0067">ATP-binding</keyword>
<name>A0A975ISV7_9CAUL</name>
<reference evidence="19" key="1">
    <citation type="submission" date="2021-04" db="EMBL/GenBank/DDBJ databases">
        <title>The complete genome sequence of Caulobacter sp. S6.</title>
        <authorList>
            <person name="Tang Y."/>
            <person name="Ouyang W."/>
            <person name="Liu Q."/>
            <person name="Huang B."/>
            <person name="Guo Z."/>
            <person name="Lei P."/>
        </authorList>
    </citation>
    <scope>NUCLEOTIDE SEQUENCE</scope>
    <source>
        <strain evidence="19">S6</strain>
    </source>
</reference>
<keyword evidence="4" id="KW-0597">Phosphoprotein</keyword>
<evidence type="ECO:0000256" key="2">
    <source>
        <dbReference type="ARBA" id="ARBA00012438"/>
    </source>
</evidence>
<dbReference type="NCBIfam" id="TIGR00229">
    <property type="entry name" value="sensory_box"/>
    <property type="match status" value="1"/>
</dbReference>
<dbReference type="GO" id="GO:0004673">
    <property type="term" value="F:protein histidine kinase activity"/>
    <property type="evidence" value="ECO:0007669"/>
    <property type="project" value="UniProtKB-EC"/>
</dbReference>
<feature type="coiled-coil region" evidence="16">
    <location>
        <begin position="170"/>
        <end position="211"/>
    </location>
</feature>
<protein>
    <recommendedName>
        <fullName evidence="2">histidine kinase</fullName>
        <ecNumber evidence="2">2.7.13.3</ecNumber>
    </recommendedName>
</protein>
<evidence type="ECO:0000256" key="11">
    <source>
        <dbReference type="ARBA" id="ARBA00022777"/>
    </source>
</evidence>
<keyword evidence="8" id="KW-0808">Transferase</keyword>
<dbReference type="EC" id="2.7.13.3" evidence="2"/>
<keyword evidence="17" id="KW-0812">Transmembrane</keyword>
<dbReference type="Gene3D" id="3.30.450.20">
    <property type="entry name" value="PAS domain"/>
    <property type="match status" value="1"/>
</dbReference>
<dbReference type="GO" id="GO:0005524">
    <property type="term" value="F:ATP binding"/>
    <property type="evidence" value="ECO:0007669"/>
    <property type="project" value="UniProtKB-KW"/>
</dbReference>
<evidence type="ECO:0000313" key="20">
    <source>
        <dbReference type="Proteomes" id="UP000676409"/>
    </source>
</evidence>
<evidence type="ECO:0000256" key="5">
    <source>
        <dbReference type="ARBA" id="ARBA00022606"/>
    </source>
</evidence>
<keyword evidence="17" id="KW-0472">Membrane</keyword>
<evidence type="ECO:0000256" key="13">
    <source>
        <dbReference type="ARBA" id="ARBA00022991"/>
    </source>
</evidence>
<organism evidence="19 20">
    <name type="scientific">Phenylobacterium montanum</name>
    <dbReference type="NCBI Taxonomy" id="2823693"/>
    <lineage>
        <taxon>Bacteria</taxon>
        <taxon>Pseudomonadati</taxon>
        <taxon>Pseudomonadota</taxon>
        <taxon>Alphaproteobacteria</taxon>
        <taxon>Caulobacterales</taxon>
        <taxon>Caulobacteraceae</taxon>
        <taxon>Phenylobacterium</taxon>
    </lineage>
</organism>
<dbReference type="Pfam" id="PF17152">
    <property type="entry name" value="CHASE8"/>
    <property type="match status" value="1"/>
</dbReference>
<keyword evidence="16" id="KW-0175">Coiled coil</keyword>
<evidence type="ECO:0000256" key="16">
    <source>
        <dbReference type="SAM" id="Coils"/>
    </source>
</evidence>
<dbReference type="AlphaFoldDB" id="A0A975ISV7"/>
<dbReference type="Proteomes" id="UP000676409">
    <property type="component" value="Chromosome"/>
</dbReference>
<evidence type="ECO:0000313" key="19">
    <source>
        <dbReference type="EMBL" id="QUD86085.1"/>
    </source>
</evidence>
<evidence type="ECO:0000256" key="7">
    <source>
        <dbReference type="ARBA" id="ARBA00022643"/>
    </source>
</evidence>
<dbReference type="PROSITE" id="PS50113">
    <property type="entry name" value="PAC"/>
    <property type="match status" value="1"/>
</dbReference>
<dbReference type="PANTHER" id="PTHR41523">
    <property type="entry name" value="TWO-COMPONENT SYSTEM SENSOR PROTEIN"/>
    <property type="match status" value="1"/>
</dbReference>
<dbReference type="KEGG" id="caul:KCG34_13330"/>
<dbReference type="InterPro" id="IPR035965">
    <property type="entry name" value="PAS-like_dom_sf"/>
</dbReference>
<keyword evidence="7" id="KW-0288">FMN</keyword>
<dbReference type="Pfam" id="PF07536">
    <property type="entry name" value="HWE_HK"/>
    <property type="match status" value="1"/>
</dbReference>
<feature type="domain" description="PAC" evidence="18">
    <location>
        <begin position="299"/>
        <end position="351"/>
    </location>
</feature>
<keyword evidence="14" id="KW-0843">Virulence</keyword>
<dbReference type="InterPro" id="IPR013655">
    <property type="entry name" value="PAS_fold_3"/>
</dbReference>
<keyword evidence="20" id="KW-1185">Reference proteome</keyword>